<evidence type="ECO:0000313" key="1">
    <source>
        <dbReference type="EMBL" id="CAI9552892.1"/>
    </source>
</evidence>
<sequence length="51" mass="5504">EDRTCSGQPRKLIAADETHNMLTSLQHQKMSSSAISTELAETSVTQAICSP</sequence>
<name>A0ABN9BZP1_9NEOB</name>
<keyword evidence="2" id="KW-1185">Reference proteome</keyword>
<evidence type="ECO:0000313" key="2">
    <source>
        <dbReference type="Proteomes" id="UP001162483"/>
    </source>
</evidence>
<protein>
    <submittedName>
        <fullName evidence="1">Uncharacterized protein</fullName>
    </submittedName>
</protein>
<feature type="non-terminal residue" evidence="1">
    <location>
        <position position="1"/>
    </location>
</feature>
<dbReference type="Proteomes" id="UP001162483">
    <property type="component" value="Unassembled WGS sequence"/>
</dbReference>
<proteinExistence type="predicted"/>
<gene>
    <name evidence="1" type="ORF">SPARVUS_LOCUS3956748</name>
</gene>
<reference evidence="1" key="1">
    <citation type="submission" date="2023-05" db="EMBL/GenBank/DDBJ databases">
        <authorList>
            <person name="Stuckert A."/>
        </authorList>
    </citation>
    <scope>NUCLEOTIDE SEQUENCE</scope>
</reference>
<accession>A0ABN9BZP1</accession>
<dbReference type="EMBL" id="CATNWA010006837">
    <property type="protein sequence ID" value="CAI9552892.1"/>
    <property type="molecule type" value="Genomic_DNA"/>
</dbReference>
<organism evidence="1 2">
    <name type="scientific">Staurois parvus</name>
    <dbReference type="NCBI Taxonomy" id="386267"/>
    <lineage>
        <taxon>Eukaryota</taxon>
        <taxon>Metazoa</taxon>
        <taxon>Chordata</taxon>
        <taxon>Craniata</taxon>
        <taxon>Vertebrata</taxon>
        <taxon>Euteleostomi</taxon>
        <taxon>Amphibia</taxon>
        <taxon>Batrachia</taxon>
        <taxon>Anura</taxon>
        <taxon>Neobatrachia</taxon>
        <taxon>Ranoidea</taxon>
        <taxon>Ranidae</taxon>
        <taxon>Staurois</taxon>
    </lineage>
</organism>
<comment type="caution">
    <text evidence="1">The sequence shown here is derived from an EMBL/GenBank/DDBJ whole genome shotgun (WGS) entry which is preliminary data.</text>
</comment>